<comment type="caution">
    <text evidence="1">The sequence shown here is derived from an EMBL/GenBank/DDBJ whole genome shotgun (WGS) entry which is preliminary data.</text>
</comment>
<proteinExistence type="predicted"/>
<protein>
    <submittedName>
        <fullName evidence="1">Uncharacterized protein</fullName>
    </submittedName>
</protein>
<organism evidence="1 2">
    <name type="scientific">Castilleja foliolosa</name>
    <dbReference type="NCBI Taxonomy" id="1961234"/>
    <lineage>
        <taxon>Eukaryota</taxon>
        <taxon>Viridiplantae</taxon>
        <taxon>Streptophyta</taxon>
        <taxon>Embryophyta</taxon>
        <taxon>Tracheophyta</taxon>
        <taxon>Spermatophyta</taxon>
        <taxon>Magnoliopsida</taxon>
        <taxon>eudicotyledons</taxon>
        <taxon>Gunneridae</taxon>
        <taxon>Pentapetalae</taxon>
        <taxon>asterids</taxon>
        <taxon>lamiids</taxon>
        <taxon>Lamiales</taxon>
        <taxon>Orobanchaceae</taxon>
        <taxon>Pedicularideae</taxon>
        <taxon>Castillejinae</taxon>
        <taxon>Castilleja</taxon>
    </lineage>
</organism>
<dbReference type="EMBL" id="JAVIJP010000066">
    <property type="protein sequence ID" value="KAL3621550.1"/>
    <property type="molecule type" value="Genomic_DNA"/>
</dbReference>
<evidence type="ECO:0000313" key="2">
    <source>
        <dbReference type="Proteomes" id="UP001632038"/>
    </source>
</evidence>
<keyword evidence="2" id="KW-1185">Reference proteome</keyword>
<reference evidence="2" key="1">
    <citation type="journal article" date="2024" name="IScience">
        <title>Strigolactones Initiate the Formation of Haustorium-like Structures in Castilleja.</title>
        <authorList>
            <person name="Buerger M."/>
            <person name="Peterson D."/>
            <person name="Chory J."/>
        </authorList>
    </citation>
    <scope>NUCLEOTIDE SEQUENCE [LARGE SCALE GENOMIC DNA]</scope>
</reference>
<gene>
    <name evidence="1" type="ORF">CASFOL_036462</name>
</gene>
<evidence type="ECO:0000313" key="1">
    <source>
        <dbReference type="EMBL" id="KAL3621550.1"/>
    </source>
</evidence>
<dbReference type="AlphaFoldDB" id="A0ABD3BY16"/>
<dbReference type="Proteomes" id="UP001632038">
    <property type="component" value="Unassembled WGS sequence"/>
</dbReference>
<name>A0ABD3BY16_9LAMI</name>
<accession>A0ABD3BY16</accession>
<sequence length="75" mass="8123">MKKGAFAPNLKLSLPPPEEISKFLTGSGTFKDGDLLVNRDGVRIVSQAEVEAATLIPGTFVIVMRLHIFGLQLID</sequence>